<dbReference type="InterPro" id="IPR036201">
    <property type="entry name" value="Pacifastin_dom_sf"/>
</dbReference>
<comment type="caution">
    <text evidence="7">Lacks conserved residue(s) required for the propagation of feature annotation.</text>
</comment>
<keyword evidence="5 7" id="KW-1015">Disulfide bond</keyword>
<name>A0ABN8B5I4_CHISP</name>
<dbReference type="EMBL" id="OU963916">
    <property type="protein sequence ID" value="CAH0403438.1"/>
    <property type="molecule type" value="Genomic_DNA"/>
</dbReference>
<feature type="disulfide bond" evidence="7">
    <location>
        <begin position="192"/>
        <end position="202"/>
    </location>
</feature>
<evidence type="ECO:0000259" key="9">
    <source>
        <dbReference type="PROSITE" id="PS51446"/>
    </source>
</evidence>
<feature type="region of interest" description="Disordered" evidence="8">
    <location>
        <begin position="1"/>
        <end position="47"/>
    </location>
</feature>
<keyword evidence="4 7" id="KW-0722">Serine protease inhibitor</keyword>
<keyword evidence="2" id="KW-0964">Secreted</keyword>
<dbReference type="Proteomes" id="UP001153292">
    <property type="component" value="Chromosome 23"/>
</dbReference>
<feature type="disulfide bond" evidence="7">
    <location>
        <begin position="189"/>
        <end position="207"/>
    </location>
</feature>
<feature type="domain" description="Pacifastin" evidence="9">
    <location>
        <begin position="176"/>
        <end position="210"/>
    </location>
</feature>
<evidence type="ECO:0000256" key="5">
    <source>
        <dbReference type="ARBA" id="ARBA00023157"/>
    </source>
</evidence>
<accession>A0ABN8B5I4</accession>
<proteinExistence type="inferred from homology"/>
<keyword evidence="11" id="KW-1185">Reference proteome</keyword>
<organism evidence="10 11">
    <name type="scientific">Chilo suppressalis</name>
    <name type="common">Asiatic rice borer moth</name>
    <dbReference type="NCBI Taxonomy" id="168631"/>
    <lineage>
        <taxon>Eukaryota</taxon>
        <taxon>Metazoa</taxon>
        <taxon>Ecdysozoa</taxon>
        <taxon>Arthropoda</taxon>
        <taxon>Hexapoda</taxon>
        <taxon>Insecta</taxon>
        <taxon>Pterygota</taxon>
        <taxon>Neoptera</taxon>
        <taxon>Endopterygota</taxon>
        <taxon>Lepidoptera</taxon>
        <taxon>Glossata</taxon>
        <taxon>Ditrysia</taxon>
        <taxon>Pyraloidea</taxon>
        <taxon>Crambidae</taxon>
        <taxon>Crambinae</taxon>
        <taxon>Chilo</taxon>
    </lineage>
</organism>
<evidence type="ECO:0000256" key="4">
    <source>
        <dbReference type="ARBA" id="ARBA00022900"/>
    </source>
</evidence>
<sequence length="225" mass="25120">MGAASGDERNTDRSRNRGTPLPGTLSSVGGSGEESPPIYRPGSQADHKPSCRLIDCINQISLIKLKPFRQAACPSKMPAQSGLFWLDEAYLIKPLNQAVRRYVVSQFVKPKPPHQYWEEETSLTLVPDNKNCLLCELQDSGACRAMPSCVYCEPTVTALCERSTPCLRCTVIKNPFFKCIPGEKYMDECDSCRCTDGHSGWCTNQFCEFRSLHIYAAKLSDGEFY</sequence>
<comment type="similarity">
    <text evidence="6 7">Belongs to the protease inhibitor I19 family.</text>
</comment>
<dbReference type="PROSITE" id="PS51446">
    <property type="entry name" value="PACIFASTIN"/>
    <property type="match status" value="1"/>
</dbReference>
<gene>
    <name evidence="10" type="ORF">CHILSU_LOCUS6712</name>
</gene>
<dbReference type="Pfam" id="PF05375">
    <property type="entry name" value="Pacifastin_I"/>
    <property type="match status" value="1"/>
</dbReference>
<reference evidence="10" key="1">
    <citation type="submission" date="2021-12" db="EMBL/GenBank/DDBJ databases">
        <authorList>
            <person name="King R."/>
        </authorList>
    </citation>
    <scope>NUCLEOTIDE SEQUENCE</scope>
</reference>
<dbReference type="InterPro" id="IPR008037">
    <property type="entry name" value="Pacifastin_dom"/>
</dbReference>
<evidence type="ECO:0000313" key="10">
    <source>
        <dbReference type="EMBL" id="CAH0403438.1"/>
    </source>
</evidence>
<evidence type="ECO:0000256" key="6">
    <source>
        <dbReference type="ARBA" id="ARBA00029459"/>
    </source>
</evidence>
<dbReference type="SUPFAM" id="SSF57283">
    <property type="entry name" value="PMP inhibitors"/>
    <property type="match status" value="1"/>
</dbReference>
<evidence type="ECO:0000256" key="2">
    <source>
        <dbReference type="ARBA" id="ARBA00022525"/>
    </source>
</evidence>
<feature type="compositionally biased region" description="Basic and acidic residues" evidence="8">
    <location>
        <begin position="1"/>
        <end position="15"/>
    </location>
</feature>
<feature type="disulfide bond" evidence="7">
    <location>
        <begin position="179"/>
        <end position="194"/>
    </location>
</feature>
<evidence type="ECO:0000313" key="11">
    <source>
        <dbReference type="Proteomes" id="UP001153292"/>
    </source>
</evidence>
<keyword evidence="3 7" id="KW-0646">Protease inhibitor</keyword>
<evidence type="ECO:0000256" key="3">
    <source>
        <dbReference type="ARBA" id="ARBA00022690"/>
    </source>
</evidence>
<evidence type="ECO:0000256" key="8">
    <source>
        <dbReference type="SAM" id="MobiDB-lite"/>
    </source>
</evidence>
<evidence type="ECO:0000256" key="1">
    <source>
        <dbReference type="ARBA" id="ARBA00004613"/>
    </source>
</evidence>
<comment type="subcellular location">
    <subcellularLocation>
        <location evidence="1">Secreted</location>
    </subcellularLocation>
</comment>
<evidence type="ECO:0000256" key="7">
    <source>
        <dbReference type="PROSITE-ProRule" id="PRU00776"/>
    </source>
</evidence>
<protein>
    <recommendedName>
        <fullName evidence="9">Pacifastin domain-containing protein</fullName>
    </recommendedName>
</protein>